<comment type="caution">
    <text evidence="3">The sequence shown here is derived from an EMBL/GenBank/DDBJ whole genome shotgun (WGS) entry which is preliminary data.</text>
</comment>
<feature type="region of interest" description="Disordered" evidence="1">
    <location>
        <begin position="143"/>
        <end position="169"/>
    </location>
</feature>
<organism evidence="3 4">
    <name type="scientific">Arthrobotrys musiformis</name>
    <dbReference type="NCBI Taxonomy" id="47236"/>
    <lineage>
        <taxon>Eukaryota</taxon>
        <taxon>Fungi</taxon>
        <taxon>Dikarya</taxon>
        <taxon>Ascomycota</taxon>
        <taxon>Pezizomycotina</taxon>
        <taxon>Orbiliomycetes</taxon>
        <taxon>Orbiliales</taxon>
        <taxon>Orbiliaceae</taxon>
        <taxon>Arthrobotrys</taxon>
    </lineage>
</organism>
<feature type="signal peptide" evidence="2">
    <location>
        <begin position="1"/>
        <end position="16"/>
    </location>
</feature>
<protein>
    <submittedName>
        <fullName evidence="3">Uncharacterized protein</fullName>
    </submittedName>
</protein>
<accession>A0AAV9VXK7</accession>
<reference evidence="3 4" key="1">
    <citation type="submission" date="2023-08" db="EMBL/GenBank/DDBJ databases">
        <authorList>
            <person name="Palmer J.M."/>
        </authorList>
    </citation>
    <scope>NUCLEOTIDE SEQUENCE [LARGE SCALE GENOMIC DNA]</scope>
    <source>
        <strain evidence="3 4">TWF481</strain>
    </source>
</reference>
<proteinExistence type="predicted"/>
<feature type="chain" id="PRO_5043979091" evidence="2">
    <location>
        <begin position="17"/>
        <end position="242"/>
    </location>
</feature>
<feature type="compositionally biased region" description="Low complexity" evidence="1">
    <location>
        <begin position="143"/>
        <end position="153"/>
    </location>
</feature>
<evidence type="ECO:0000313" key="4">
    <source>
        <dbReference type="Proteomes" id="UP001370758"/>
    </source>
</evidence>
<evidence type="ECO:0000256" key="2">
    <source>
        <dbReference type="SAM" id="SignalP"/>
    </source>
</evidence>
<keyword evidence="4" id="KW-1185">Reference proteome</keyword>
<evidence type="ECO:0000256" key="1">
    <source>
        <dbReference type="SAM" id="MobiDB-lite"/>
    </source>
</evidence>
<sequence length="242" mass="26608">MHISLPLLLLLPLAAAAVPHPHLFVRKNAWCEARNIERYVRNIPISASSSVKSWCAAQTAVSNGTVNFFATITVTDDKTGGVTRTRTRTETRTRYRRTRTVTVRKTSTTTSPTLAARAIYTPAMDEPIGGNPIKRAVNHGYNKNTNNNNNNNNYPVLDRSKSSHSGVPGNWTNLPDRLLQVLCDCLDSPWKTKNGTWTKTTHHTRTKTRTETLSGTAGTAEVEVTSTKTVDSSGETTVTVTE</sequence>
<dbReference type="Proteomes" id="UP001370758">
    <property type="component" value="Unassembled WGS sequence"/>
</dbReference>
<gene>
    <name evidence="3" type="ORF">TWF481_011944</name>
</gene>
<dbReference type="AlphaFoldDB" id="A0AAV9VXK7"/>
<keyword evidence="2" id="KW-0732">Signal</keyword>
<evidence type="ECO:0000313" key="3">
    <source>
        <dbReference type="EMBL" id="KAK6497538.1"/>
    </source>
</evidence>
<dbReference type="EMBL" id="JAVHJL010000009">
    <property type="protein sequence ID" value="KAK6497538.1"/>
    <property type="molecule type" value="Genomic_DNA"/>
</dbReference>
<feature type="region of interest" description="Disordered" evidence="1">
    <location>
        <begin position="197"/>
        <end position="216"/>
    </location>
</feature>
<name>A0AAV9VXK7_9PEZI</name>